<sequence>MPERFNFNPDYLSGRSTNAGSWAGGGSSETITELGPPDTSLVAPKFDTSVPDAVPAYRTNWVYSWRIHVHKKRQVLSLNKLDLIKKAVSSLTRSRKLYNTEIHIMWFSNIPQNLFRENLTFSLHFSESTDPDKEVMSRNVFPGYLNTHHIFYPGHSIELHNSPIPWEIHLDNTAIQITERYVMGEIHVKLVGMQGDIARMEEEKTSQVIAMVPLTQPIAGITLTRPRIPGTEWLQGYVKRGVNSKAKVDKMIKLQSLGIDIEGAVLAGKIHSVLGNVPDQLLEQAGNHEIRREIYQKVIDALGKNGKGGKKRRGI</sequence>
<evidence type="ECO:0000313" key="1">
    <source>
        <dbReference type="EMBL" id="DAZ90810.1"/>
    </source>
</evidence>
<name>A0A9N7AB44_9RHAB</name>
<accession>A0A9N7AB44</accession>
<reference evidence="1" key="1">
    <citation type="journal article" date="2022" name="bioRxiv">
        <title>Unlocking the hidden genetic diversity of varicosaviruses, the neglected plant rhabdoviruses.</title>
        <authorList>
            <person name="Bejerman N."/>
            <person name="Dietzgen R.G."/>
            <person name="Debat H."/>
        </authorList>
    </citation>
    <scope>NUCLEOTIDE SEQUENCE</scope>
</reference>
<proteinExistence type="predicted"/>
<protein>
    <submittedName>
        <fullName evidence="1">Protein 3</fullName>
    </submittedName>
</protein>
<dbReference type="EMBL" id="BK061803">
    <property type="protein sequence ID" value="DAZ90810.1"/>
    <property type="molecule type" value="Viral_cRNA"/>
</dbReference>
<organism evidence="1">
    <name type="scientific">Sciadopitys virus 1_Chi</name>
    <dbReference type="NCBI Taxonomy" id="2977987"/>
    <lineage>
        <taxon>Viruses</taxon>
        <taxon>Riboviria</taxon>
        <taxon>Orthornavirae</taxon>
        <taxon>Negarnaviricota</taxon>
        <taxon>Haploviricotina</taxon>
        <taxon>Monjiviricetes</taxon>
        <taxon>Mononegavirales</taxon>
        <taxon>Rhabdoviridae</taxon>
    </lineage>
</organism>